<evidence type="ECO:0000313" key="3">
    <source>
        <dbReference type="Proteomes" id="UP001295444"/>
    </source>
</evidence>
<dbReference type="Gene3D" id="2.60.40.10">
    <property type="entry name" value="Immunoglobulins"/>
    <property type="match status" value="1"/>
</dbReference>
<feature type="signal peptide" evidence="1">
    <location>
        <begin position="1"/>
        <end position="22"/>
    </location>
</feature>
<feature type="chain" id="PRO_5041931419" evidence="1">
    <location>
        <begin position="23"/>
        <end position="188"/>
    </location>
</feature>
<gene>
    <name evidence="2" type="ORF">PECUL_23A041727</name>
</gene>
<evidence type="ECO:0000256" key="1">
    <source>
        <dbReference type="SAM" id="SignalP"/>
    </source>
</evidence>
<keyword evidence="3" id="KW-1185">Reference proteome</keyword>
<protein>
    <submittedName>
        <fullName evidence="2">Interleukin-20 receptor subunit alpha-like isoform x2</fullName>
    </submittedName>
</protein>
<keyword evidence="1" id="KW-0732">Signal</keyword>
<proteinExistence type="predicted"/>
<dbReference type="Proteomes" id="UP001295444">
    <property type="component" value="Chromosome 09"/>
</dbReference>
<dbReference type="AlphaFoldDB" id="A0AAD1T6H2"/>
<dbReference type="SUPFAM" id="SSF49265">
    <property type="entry name" value="Fibronectin type III"/>
    <property type="match status" value="1"/>
</dbReference>
<organism evidence="2 3">
    <name type="scientific">Pelobates cultripes</name>
    <name type="common">Western spadefoot toad</name>
    <dbReference type="NCBI Taxonomy" id="61616"/>
    <lineage>
        <taxon>Eukaryota</taxon>
        <taxon>Metazoa</taxon>
        <taxon>Chordata</taxon>
        <taxon>Craniata</taxon>
        <taxon>Vertebrata</taxon>
        <taxon>Euteleostomi</taxon>
        <taxon>Amphibia</taxon>
        <taxon>Batrachia</taxon>
        <taxon>Anura</taxon>
        <taxon>Pelobatoidea</taxon>
        <taxon>Pelobatidae</taxon>
        <taxon>Pelobates</taxon>
    </lineage>
</organism>
<dbReference type="EMBL" id="OW240920">
    <property type="protein sequence ID" value="CAH2315942.1"/>
    <property type="molecule type" value="Genomic_DNA"/>
</dbReference>
<name>A0AAD1T6H2_PELCU</name>
<dbReference type="InterPro" id="IPR013783">
    <property type="entry name" value="Ig-like_fold"/>
</dbReference>
<sequence>MRTSKSLCTCFYLLIITENILGTGKPMLTSVNFRSFLQWKTEEKNCHIQLSNGTKWLSLSVPVQCENGSCITELSHYITDIYLEYQAKVKCLNVWNNSSKMQLYRDVKVGPPMLNISLGFGQLNISVMLPLASTHITDGKPKPVQSIISNLGSVEIIVTRGNTLWNKVRRQYDFVILGQECMYCMILE</sequence>
<accession>A0AAD1T6H2</accession>
<evidence type="ECO:0000313" key="2">
    <source>
        <dbReference type="EMBL" id="CAH2315942.1"/>
    </source>
</evidence>
<dbReference type="InterPro" id="IPR036116">
    <property type="entry name" value="FN3_sf"/>
</dbReference>
<keyword evidence="2" id="KW-0675">Receptor</keyword>
<reference evidence="2" key="1">
    <citation type="submission" date="2022-03" db="EMBL/GenBank/DDBJ databases">
        <authorList>
            <person name="Alioto T."/>
            <person name="Alioto T."/>
            <person name="Gomez Garrido J."/>
        </authorList>
    </citation>
    <scope>NUCLEOTIDE SEQUENCE</scope>
</reference>